<gene>
    <name evidence="3" type="ORF">J5V16_09355</name>
</gene>
<dbReference type="InterPro" id="IPR051785">
    <property type="entry name" value="MMCE/EMCE_epimerase"/>
</dbReference>
<dbReference type="PANTHER" id="PTHR43048">
    <property type="entry name" value="METHYLMALONYL-COA EPIMERASE"/>
    <property type="match status" value="1"/>
</dbReference>
<evidence type="ECO:0000313" key="4">
    <source>
        <dbReference type="Proteomes" id="UP000681341"/>
    </source>
</evidence>
<dbReference type="SUPFAM" id="SSF54593">
    <property type="entry name" value="Glyoxalase/Bleomycin resistance protein/Dihydroxybiphenyl dioxygenase"/>
    <property type="match status" value="1"/>
</dbReference>
<evidence type="ECO:0000259" key="2">
    <source>
        <dbReference type="PROSITE" id="PS51819"/>
    </source>
</evidence>
<dbReference type="EMBL" id="JAGFNP010000004">
    <property type="protein sequence ID" value="MBO3733027.1"/>
    <property type="molecule type" value="Genomic_DNA"/>
</dbReference>
<dbReference type="PROSITE" id="PS51819">
    <property type="entry name" value="VOC"/>
    <property type="match status" value="1"/>
</dbReference>
<sequence length="145" mass="15531">MALKRMDHTGIVVDDLPAAIGFFTALGMELVGQAPVSGEWADRLTALEGLRADIAMLRTPDGNSQVELSVIHSPKATAPAPWEPVSTPGIPRLAFVVDDVDEAIEQLRPHGAELVGEIAQYEDYVRYGYVRGPAGVIIGLIQELG</sequence>
<organism evidence="3 4">
    <name type="scientific">Glycomyces niveus</name>
    <dbReference type="NCBI Taxonomy" id="2820287"/>
    <lineage>
        <taxon>Bacteria</taxon>
        <taxon>Bacillati</taxon>
        <taxon>Actinomycetota</taxon>
        <taxon>Actinomycetes</taxon>
        <taxon>Glycomycetales</taxon>
        <taxon>Glycomycetaceae</taxon>
        <taxon>Glycomyces</taxon>
    </lineage>
</organism>
<dbReference type="InterPro" id="IPR029068">
    <property type="entry name" value="Glyas_Bleomycin-R_OHBP_Dase"/>
</dbReference>
<dbReference type="PANTHER" id="PTHR43048:SF5">
    <property type="entry name" value="BLR5325 PROTEIN"/>
    <property type="match status" value="1"/>
</dbReference>
<dbReference type="InterPro" id="IPR037523">
    <property type="entry name" value="VOC_core"/>
</dbReference>
<protein>
    <submittedName>
        <fullName evidence="3">VOC family protein</fullName>
    </submittedName>
</protein>
<dbReference type="Gene3D" id="3.10.180.10">
    <property type="entry name" value="2,3-Dihydroxybiphenyl 1,2-Dioxygenase, domain 1"/>
    <property type="match status" value="1"/>
</dbReference>
<dbReference type="InterPro" id="IPR004360">
    <property type="entry name" value="Glyas_Fos-R_dOase_dom"/>
</dbReference>
<proteinExistence type="predicted"/>
<name>A0ABS3U2M6_9ACTN</name>
<evidence type="ECO:0000313" key="3">
    <source>
        <dbReference type="EMBL" id="MBO3733027.1"/>
    </source>
</evidence>
<keyword evidence="1" id="KW-0479">Metal-binding</keyword>
<accession>A0ABS3U2M6</accession>
<dbReference type="RefSeq" id="WP_208495835.1">
    <property type="nucleotide sequence ID" value="NZ_JAGFNP010000004.1"/>
</dbReference>
<dbReference type="Proteomes" id="UP000681341">
    <property type="component" value="Unassembled WGS sequence"/>
</dbReference>
<dbReference type="Pfam" id="PF00903">
    <property type="entry name" value="Glyoxalase"/>
    <property type="match status" value="1"/>
</dbReference>
<feature type="domain" description="VOC" evidence="2">
    <location>
        <begin position="5"/>
        <end position="143"/>
    </location>
</feature>
<dbReference type="CDD" id="cd08353">
    <property type="entry name" value="VOC_like"/>
    <property type="match status" value="1"/>
</dbReference>
<comment type="caution">
    <text evidence="3">The sequence shown here is derived from an EMBL/GenBank/DDBJ whole genome shotgun (WGS) entry which is preliminary data.</text>
</comment>
<reference evidence="3 4" key="1">
    <citation type="submission" date="2021-03" db="EMBL/GenBank/DDBJ databases">
        <title>Glycomyces sp. nov., a novel actinomycete isolated from soil.</title>
        <authorList>
            <person name="Yang X."/>
            <person name="Xu X."/>
        </authorList>
    </citation>
    <scope>NUCLEOTIDE SEQUENCE [LARGE SCALE GENOMIC DNA]</scope>
    <source>
        <strain evidence="3 4">NEAU-S30</strain>
    </source>
</reference>
<keyword evidence="4" id="KW-1185">Reference proteome</keyword>
<evidence type="ECO:0000256" key="1">
    <source>
        <dbReference type="ARBA" id="ARBA00022723"/>
    </source>
</evidence>